<evidence type="ECO:0000256" key="3">
    <source>
        <dbReference type="ARBA" id="ARBA00022677"/>
    </source>
</evidence>
<comment type="subcellular location">
    <subcellularLocation>
        <location evidence="1">Lipid droplet</location>
    </subcellularLocation>
</comment>
<dbReference type="PANTHER" id="PTHR14024:SF11">
    <property type="entry name" value="PERILIPIN-3"/>
    <property type="match status" value="1"/>
</dbReference>
<dbReference type="Pfam" id="PF03036">
    <property type="entry name" value="Perilipin"/>
    <property type="match status" value="1"/>
</dbReference>
<sequence>MSSSDIESGASSPAAGEPVQQSVVNRVVSMPLVSSTCDMVSAAYESTKENHPYVKSVCGLAEQGAKTLAAAAVSGAQPILSKLEPQIASASEYAHKGLDKLEEKLPILQQPSEKVIADTKELVSSKVTGAKDAVSNTVLGAKDAMTSRVTEAVDMTRGAVQSGVDMTKSMVTSSVNTVMGSKVGQMVLSGMDTVLGKSEEWVDNYLPMTDEELAKIATSLEGFDMASVQQQKEQQGYFVRLGSLSSKLHQRAYQHSLGKLRQTKQTTQEALLQLSQAISLIENVKQGGVQKLLDGQDKLHQMWLNWNQKELKDCSDAKPEVESRTLTMFRDVTQQLQSNCLQLVSSIQGLPSNIQDKVQQAHTQIEELRATFSGAQSFQDLSSSVLTQSRERVNKARESLDEMIEYVTHNTPLTWLVGPFFPSGQTSSESEKTPEKMETN</sequence>
<accession>A0A6P5J7R0</accession>
<dbReference type="Proteomes" id="UP000515140">
    <property type="component" value="Unplaced"/>
</dbReference>
<dbReference type="SUPFAM" id="SSF109775">
    <property type="entry name" value="Mannose-6-phosphate receptor binding protein 1 (Tip47), C-terminal domain"/>
    <property type="match status" value="1"/>
</dbReference>
<dbReference type="Gene3D" id="1.20.120.340">
    <property type="entry name" value="Flagellar protein FliS"/>
    <property type="match status" value="1"/>
</dbReference>
<comment type="similarity">
    <text evidence="2 4">Belongs to the perilipin family.</text>
</comment>
<dbReference type="GO" id="GO:0005811">
    <property type="term" value="C:lipid droplet"/>
    <property type="evidence" value="ECO:0007669"/>
    <property type="project" value="UniProtKB-SubCell"/>
</dbReference>
<evidence type="ECO:0000256" key="2">
    <source>
        <dbReference type="ARBA" id="ARBA00006311"/>
    </source>
</evidence>
<dbReference type="OMA" id="WKEKQAG"/>
<dbReference type="Gene3D" id="3.30.720.170">
    <property type="entry name" value="Perilipin, alpha-beta domain"/>
    <property type="match status" value="1"/>
</dbReference>
<name>A0A6P5J7R0_PHACI</name>
<protein>
    <recommendedName>
        <fullName evidence="4">Perilipin</fullName>
    </recommendedName>
</protein>
<evidence type="ECO:0000313" key="6">
    <source>
        <dbReference type="Proteomes" id="UP000515140"/>
    </source>
</evidence>
<keyword evidence="6" id="KW-1185">Reference proteome</keyword>
<evidence type="ECO:0000313" key="7">
    <source>
        <dbReference type="RefSeq" id="XP_020827079.1"/>
    </source>
</evidence>
<dbReference type="AlphaFoldDB" id="A0A6P5J7R0"/>
<dbReference type="CTD" id="10226"/>
<dbReference type="GO" id="GO:0010890">
    <property type="term" value="P:positive regulation of triglyceride storage"/>
    <property type="evidence" value="ECO:0007669"/>
    <property type="project" value="TreeGrafter"/>
</dbReference>
<keyword evidence="3" id="KW-0551">Lipid droplet</keyword>
<dbReference type="PIRSF" id="PIRSF036881">
    <property type="entry name" value="PAT"/>
    <property type="match status" value="1"/>
</dbReference>
<evidence type="ECO:0000256" key="5">
    <source>
        <dbReference type="SAM" id="MobiDB-lite"/>
    </source>
</evidence>
<feature type="compositionally biased region" description="Basic and acidic residues" evidence="5">
    <location>
        <begin position="429"/>
        <end position="440"/>
    </location>
</feature>
<dbReference type="GO" id="GO:0019915">
    <property type="term" value="P:lipid storage"/>
    <property type="evidence" value="ECO:0007669"/>
    <property type="project" value="TreeGrafter"/>
</dbReference>
<proteinExistence type="inferred from homology"/>
<dbReference type="PANTHER" id="PTHR14024">
    <property type="entry name" value="PERILIPIN"/>
    <property type="match status" value="1"/>
</dbReference>
<feature type="region of interest" description="Disordered" evidence="5">
    <location>
        <begin position="420"/>
        <end position="440"/>
    </location>
</feature>
<reference evidence="7" key="1">
    <citation type="submission" date="2025-08" db="UniProtKB">
        <authorList>
            <consortium name="RefSeq"/>
        </authorList>
    </citation>
    <scope>IDENTIFICATION</scope>
    <source>
        <tissue evidence="7">Spleen</tissue>
    </source>
</reference>
<dbReference type="GO" id="GO:0005829">
    <property type="term" value="C:cytosol"/>
    <property type="evidence" value="ECO:0007669"/>
    <property type="project" value="TreeGrafter"/>
</dbReference>
<evidence type="ECO:0000256" key="4">
    <source>
        <dbReference type="PIRNR" id="PIRNR036881"/>
    </source>
</evidence>
<gene>
    <name evidence="7" type="primary">PLIN3</name>
</gene>
<evidence type="ECO:0000256" key="1">
    <source>
        <dbReference type="ARBA" id="ARBA00004502"/>
    </source>
</evidence>
<dbReference type="RefSeq" id="XP_020827079.1">
    <property type="nucleotide sequence ID" value="XM_020971420.1"/>
</dbReference>
<organism evidence="6 7">
    <name type="scientific">Phascolarctos cinereus</name>
    <name type="common">Koala</name>
    <dbReference type="NCBI Taxonomy" id="38626"/>
    <lineage>
        <taxon>Eukaryota</taxon>
        <taxon>Metazoa</taxon>
        <taxon>Chordata</taxon>
        <taxon>Craniata</taxon>
        <taxon>Vertebrata</taxon>
        <taxon>Euteleostomi</taxon>
        <taxon>Mammalia</taxon>
        <taxon>Metatheria</taxon>
        <taxon>Diprotodontia</taxon>
        <taxon>Phascolarctidae</taxon>
        <taxon>Phascolarctos</taxon>
    </lineage>
</organism>
<dbReference type="GeneID" id="110197464"/>
<dbReference type="InterPro" id="IPR004279">
    <property type="entry name" value="Perilipin"/>
</dbReference>